<reference evidence="13 14" key="1">
    <citation type="journal article" date="2013" name="PLoS ONE">
        <title>Predicting the Proteins of Angomonas deanei, Strigomonas culicis and Their Respective Endosymbionts Reveals New Aspects of the Trypanosomatidae Family.</title>
        <authorList>
            <person name="Motta M.C."/>
            <person name="Martins A.C."/>
            <person name="de Souza S.S."/>
            <person name="Catta-Preta C.M."/>
            <person name="Silva R."/>
            <person name="Klein C.C."/>
            <person name="de Almeida L.G."/>
            <person name="de Lima Cunha O."/>
            <person name="Ciapina L.P."/>
            <person name="Brocchi M."/>
            <person name="Colabardini A.C."/>
            <person name="de Araujo Lima B."/>
            <person name="Machado C.R."/>
            <person name="de Almeida Soares C.M."/>
            <person name="Probst C.M."/>
            <person name="de Menezes C.B."/>
            <person name="Thompson C.E."/>
            <person name="Bartholomeu D.C."/>
            <person name="Gradia D.F."/>
            <person name="Pavoni D.P."/>
            <person name="Grisard E.C."/>
            <person name="Fantinatti-Garboggini F."/>
            <person name="Marchini F.K."/>
            <person name="Rodrigues-Luiz G.F."/>
            <person name="Wagner G."/>
            <person name="Goldman G.H."/>
            <person name="Fietto J.L."/>
            <person name="Elias M.C."/>
            <person name="Goldman M.H."/>
            <person name="Sagot M.F."/>
            <person name="Pereira M."/>
            <person name="Stoco P.H."/>
            <person name="de Mendonca-Neto R.P."/>
            <person name="Teixeira S.M."/>
            <person name="Maciel T.E."/>
            <person name="de Oliveira Mendes T.A."/>
            <person name="Urmenyi T.P."/>
            <person name="de Souza W."/>
            <person name="Schenkman S."/>
            <person name="de Vasconcelos A.T."/>
        </authorList>
    </citation>
    <scope>NUCLEOTIDE SEQUENCE [LARGE SCALE GENOMIC DNA]</scope>
</reference>
<keyword evidence="10" id="KW-0966">Cell projection</keyword>
<keyword evidence="6 12" id="KW-1133">Transmembrane helix</keyword>
<accession>S9VTQ0</accession>
<evidence type="ECO:0000256" key="10">
    <source>
        <dbReference type="ARBA" id="ARBA00023273"/>
    </source>
</evidence>
<proteinExistence type="inferred from homology"/>
<comment type="subcellular location">
    <subcellularLocation>
        <location evidence="1">Cell projection</location>
        <location evidence="1">Cilium membrane</location>
        <topology evidence="1">Multi-pass membrane protein</topology>
    </subcellularLocation>
</comment>
<evidence type="ECO:0000256" key="5">
    <source>
        <dbReference type="ARBA" id="ARBA00022692"/>
    </source>
</evidence>
<evidence type="ECO:0000256" key="7">
    <source>
        <dbReference type="ARBA" id="ARBA00023069"/>
    </source>
</evidence>
<evidence type="ECO:0000313" key="13">
    <source>
        <dbReference type="EMBL" id="EPY30541.1"/>
    </source>
</evidence>
<evidence type="ECO:0000256" key="6">
    <source>
        <dbReference type="ARBA" id="ARBA00022989"/>
    </source>
</evidence>
<dbReference type="Proteomes" id="UP000015354">
    <property type="component" value="Unassembled WGS sequence"/>
</dbReference>
<evidence type="ECO:0000256" key="9">
    <source>
        <dbReference type="ARBA" id="ARBA00023180"/>
    </source>
</evidence>
<dbReference type="Pfam" id="PF10149">
    <property type="entry name" value="TM231"/>
    <property type="match status" value="2"/>
</dbReference>
<keyword evidence="14" id="KW-1185">Reference proteome</keyword>
<evidence type="ECO:0000256" key="11">
    <source>
        <dbReference type="ARBA" id="ARBA00024803"/>
    </source>
</evidence>
<organism evidence="13 14">
    <name type="scientific">Strigomonas culicis</name>
    <dbReference type="NCBI Taxonomy" id="28005"/>
    <lineage>
        <taxon>Eukaryota</taxon>
        <taxon>Discoba</taxon>
        <taxon>Euglenozoa</taxon>
        <taxon>Kinetoplastea</taxon>
        <taxon>Metakinetoplastina</taxon>
        <taxon>Trypanosomatida</taxon>
        <taxon>Trypanosomatidae</taxon>
        <taxon>Strigomonadinae</taxon>
        <taxon>Strigomonas</taxon>
    </lineage>
</organism>
<evidence type="ECO:0000256" key="1">
    <source>
        <dbReference type="ARBA" id="ARBA00004272"/>
    </source>
</evidence>
<evidence type="ECO:0000256" key="8">
    <source>
        <dbReference type="ARBA" id="ARBA00023136"/>
    </source>
</evidence>
<keyword evidence="7" id="KW-0969">Cilium</keyword>
<name>S9VTQ0_9TRYP</name>
<evidence type="ECO:0000256" key="12">
    <source>
        <dbReference type="SAM" id="Phobius"/>
    </source>
</evidence>
<dbReference type="InterPro" id="IPR019306">
    <property type="entry name" value="TMEM231"/>
</dbReference>
<dbReference type="GO" id="GO:0060170">
    <property type="term" value="C:ciliary membrane"/>
    <property type="evidence" value="ECO:0007669"/>
    <property type="project" value="UniProtKB-SubCell"/>
</dbReference>
<dbReference type="GO" id="GO:0032880">
    <property type="term" value="P:regulation of protein localization"/>
    <property type="evidence" value="ECO:0007669"/>
    <property type="project" value="TreeGrafter"/>
</dbReference>
<dbReference type="AlphaFoldDB" id="S9VTQ0"/>
<evidence type="ECO:0000256" key="2">
    <source>
        <dbReference type="ARBA" id="ARBA00009082"/>
    </source>
</evidence>
<comment type="function">
    <text evidence="11">Transmembrane component of the tectonic-like complex, a complex localized at the transition zone of primary cilia and acting as a barrier that prevents diffusion of transmembrane proteins between the cilia and plasma membranes. Required for ciliogenesis and sonic hedgehog/SHH signaling.</text>
</comment>
<evidence type="ECO:0000256" key="3">
    <source>
        <dbReference type="ARBA" id="ARBA00015087"/>
    </source>
</evidence>
<evidence type="ECO:0000256" key="4">
    <source>
        <dbReference type="ARBA" id="ARBA00022475"/>
    </source>
</evidence>
<sequence>MLALFHEHYKVHYAPRGLMAWVIYVVCLLIVLIIPFIVGLAMQNFWVENNYFYYAPNVTFTGRAVLRVSTVLGKEYLWTTSDSFNDRYVAGSTMDVLPFFSIYAEEVVKGEKSQAAAYTLTVSVPVNSPDVTYRSDDGSYVALTQNEPLDAIKEMQLLPEFAYYIRSSIVTLNMTAAPLLTYRRAPGTYSSSATDNTSAAYSSGPVCGLLEADLVFHTTEPLISSPYVRYTDTYTDSPLETKMRQPADVYKLDTFSHYYSSRNQSVVLRPYVEVDGGLDLLPQEEVTRGLWEDLDTLNAFTWRIQLRVADAFVPYVPSYREVLKWAWVQYFVIAYVIQWLLWKLRGMIVTQGLIDTTAVYFARKLD</sequence>
<comment type="similarity">
    <text evidence="2">Belongs to the TMEM231 family.</text>
</comment>
<comment type="caution">
    <text evidence="13">The sequence shown here is derived from an EMBL/GenBank/DDBJ whole genome shotgun (WGS) entry which is preliminary data.</text>
</comment>
<dbReference type="GO" id="GO:0060271">
    <property type="term" value="P:cilium assembly"/>
    <property type="evidence" value="ECO:0007669"/>
    <property type="project" value="TreeGrafter"/>
</dbReference>
<dbReference type="GO" id="GO:0035869">
    <property type="term" value="C:ciliary transition zone"/>
    <property type="evidence" value="ECO:0007669"/>
    <property type="project" value="TreeGrafter"/>
</dbReference>
<dbReference type="PANTHER" id="PTHR14605">
    <property type="entry name" value="CHST5 PROTEIN"/>
    <property type="match status" value="1"/>
</dbReference>
<protein>
    <recommendedName>
        <fullName evidence="3">Transmembrane protein 231</fullName>
    </recommendedName>
</protein>
<gene>
    <name evidence="13" type="ORF">STCU_04015</name>
</gene>
<keyword evidence="9" id="KW-0325">Glycoprotein</keyword>
<keyword evidence="8 12" id="KW-0472">Membrane</keyword>
<keyword evidence="5 12" id="KW-0812">Transmembrane</keyword>
<keyword evidence="4" id="KW-1003">Cell membrane</keyword>
<dbReference type="OrthoDB" id="426438at2759"/>
<feature type="transmembrane region" description="Helical" evidence="12">
    <location>
        <begin position="325"/>
        <end position="342"/>
    </location>
</feature>
<feature type="transmembrane region" description="Helical" evidence="12">
    <location>
        <begin position="21"/>
        <end position="42"/>
    </location>
</feature>
<dbReference type="PANTHER" id="PTHR14605:SF1">
    <property type="entry name" value="TRANSMEMBRANE PROTEIN 231"/>
    <property type="match status" value="1"/>
</dbReference>
<dbReference type="EMBL" id="ATMH01004015">
    <property type="protein sequence ID" value="EPY30541.1"/>
    <property type="molecule type" value="Genomic_DNA"/>
</dbReference>
<evidence type="ECO:0000313" key="14">
    <source>
        <dbReference type="Proteomes" id="UP000015354"/>
    </source>
</evidence>